<comment type="caution">
    <text evidence="5">The sequence shown here is derived from an EMBL/GenBank/DDBJ whole genome shotgun (WGS) entry which is preliminary data.</text>
</comment>
<dbReference type="InterPro" id="IPR006059">
    <property type="entry name" value="SBP"/>
</dbReference>
<reference evidence="5 6" key="1">
    <citation type="submission" date="2019-04" db="EMBL/GenBank/DDBJ databases">
        <title>Draft Whole-Genome sequence of the purple photosynthetic bacterium Rhodobacter capsulatus SP108 with an indigenous class A beta-lactamase.</title>
        <authorList>
            <person name="Robertson S."/>
            <person name="Meyer T.E."/>
            <person name="Kyndt J.A."/>
        </authorList>
    </citation>
    <scope>NUCLEOTIDE SEQUENCE [LARGE SCALE GENOMIC DNA]</scope>
    <source>
        <strain evidence="5 6">SP108</strain>
    </source>
</reference>
<dbReference type="AlphaFoldDB" id="A0A4V5PQ48"/>
<evidence type="ECO:0000256" key="3">
    <source>
        <dbReference type="ARBA" id="ARBA00022448"/>
    </source>
</evidence>
<dbReference type="Proteomes" id="UP000310597">
    <property type="component" value="Unassembled WGS sequence"/>
</dbReference>
<dbReference type="GO" id="GO:0042597">
    <property type="term" value="C:periplasmic space"/>
    <property type="evidence" value="ECO:0007669"/>
    <property type="project" value="UniProtKB-SubCell"/>
</dbReference>
<evidence type="ECO:0000256" key="2">
    <source>
        <dbReference type="ARBA" id="ARBA00008520"/>
    </source>
</evidence>
<sequence length="471" mass="50860">MSPVTARLVTIVILALSLGRAEALEVLTRDGGPIAGPAIAHGAEFARETGVAVQVTPRPFDALYGAVMMGFVTGRAPADVLILPADWLPDVAPYLMPVPRGLVESPLVQGIHPAYRDRQMRWRGQWLAVTLDGDLHMGAYRRDLFEDPATRAAYQAQTGQALEPPRSWDDYARIAAFFHARGISGTLEASAENGQRLWSLFSHAAAYTAHPDHPGHFFFDPETMAPEIDNPAWIRALHDYLAALATAPGAPLPSHAVRTEFAAGRAAMALDWSDIGTVATDPVSSKIRDRVGFFALPGADQVWNPVAKRWDRLAAPRPVPFLAFGGWIAVVPRGAADPNAAWDYIAFLADPARAAQDVMSGASGFNPYRLAQLDDTAGWARLMGPQAARDYLSVLRESLAAPQTAPDLRLPGYPAYMAALDAKLGRVLSGEITPEAALAAAATDWDRITDRLGRASQRRHYREAMGLEAAP</sequence>
<dbReference type="InterPro" id="IPR050490">
    <property type="entry name" value="Bact_solute-bd_prot1"/>
</dbReference>
<comment type="similarity">
    <text evidence="2">Belongs to the bacterial solute-binding protein 1 family.</text>
</comment>
<dbReference type="RefSeq" id="WP_136905003.1">
    <property type="nucleotide sequence ID" value="NZ_SWJZ01000012.1"/>
</dbReference>
<accession>A0A4V5PQ48</accession>
<evidence type="ECO:0000256" key="1">
    <source>
        <dbReference type="ARBA" id="ARBA00004418"/>
    </source>
</evidence>
<dbReference type="EMBL" id="SWJZ01000012">
    <property type="protein sequence ID" value="TKD25101.1"/>
    <property type="molecule type" value="Genomic_DNA"/>
</dbReference>
<keyword evidence="4" id="KW-0732">Signal</keyword>
<dbReference type="OrthoDB" id="9803049at2"/>
<protein>
    <submittedName>
        <fullName evidence="5">Extracellular solute-binding protein</fullName>
    </submittedName>
</protein>
<proteinExistence type="inferred from homology"/>
<keyword evidence="3" id="KW-0813">Transport</keyword>
<dbReference type="PANTHER" id="PTHR43649:SF34">
    <property type="entry name" value="ABC TRANSPORTER PERIPLASMIC-BINDING PROTEIN YCJN-RELATED"/>
    <property type="match status" value="1"/>
</dbReference>
<dbReference type="PANTHER" id="PTHR43649">
    <property type="entry name" value="ARABINOSE-BINDING PROTEIN-RELATED"/>
    <property type="match status" value="1"/>
</dbReference>
<gene>
    <name evidence="5" type="ORF">FBT96_03695</name>
</gene>
<dbReference type="Gene3D" id="3.40.190.10">
    <property type="entry name" value="Periplasmic binding protein-like II"/>
    <property type="match status" value="1"/>
</dbReference>
<dbReference type="Pfam" id="PF13416">
    <property type="entry name" value="SBP_bac_8"/>
    <property type="match status" value="1"/>
</dbReference>
<organism evidence="5 6">
    <name type="scientific">Rhodobacter capsulatus</name>
    <name type="common">Rhodopseudomonas capsulata</name>
    <dbReference type="NCBI Taxonomy" id="1061"/>
    <lineage>
        <taxon>Bacteria</taxon>
        <taxon>Pseudomonadati</taxon>
        <taxon>Pseudomonadota</taxon>
        <taxon>Alphaproteobacteria</taxon>
        <taxon>Rhodobacterales</taxon>
        <taxon>Rhodobacter group</taxon>
        <taxon>Rhodobacter</taxon>
    </lineage>
</organism>
<comment type="subcellular location">
    <subcellularLocation>
        <location evidence="1">Periplasm</location>
    </subcellularLocation>
</comment>
<evidence type="ECO:0000313" key="6">
    <source>
        <dbReference type="Proteomes" id="UP000310597"/>
    </source>
</evidence>
<name>A0A4V5PQ48_RHOCA</name>
<dbReference type="SUPFAM" id="SSF53850">
    <property type="entry name" value="Periplasmic binding protein-like II"/>
    <property type="match status" value="1"/>
</dbReference>
<evidence type="ECO:0000256" key="4">
    <source>
        <dbReference type="ARBA" id="ARBA00022729"/>
    </source>
</evidence>
<evidence type="ECO:0000313" key="5">
    <source>
        <dbReference type="EMBL" id="TKD25101.1"/>
    </source>
</evidence>